<protein>
    <submittedName>
        <fullName evidence="1">Uncharacterized protein</fullName>
    </submittedName>
</protein>
<keyword evidence="2" id="KW-1185">Reference proteome</keyword>
<reference evidence="1 2" key="1">
    <citation type="submission" date="2019-05" db="EMBL/GenBank/DDBJ databases">
        <title>Another draft genome of Portunus trituberculatus and its Hox gene families provides insights of decapod evolution.</title>
        <authorList>
            <person name="Jeong J.-H."/>
            <person name="Song I."/>
            <person name="Kim S."/>
            <person name="Choi T."/>
            <person name="Kim D."/>
            <person name="Ryu S."/>
            <person name="Kim W."/>
        </authorList>
    </citation>
    <scope>NUCLEOTIDE SEQUENCE [LARGE SCALE GENOMIC DNA]</scope>
    <source>
        <tissue evidence="1">Muscle</tissue>
    </source>
</reference>
<dbReference type="AlphaFoldDB" id="A0A5B7IYA3"/>
<dbReference type="Proteomes" id="UP000324222">
    <property type="component" value="Unassembled WGS sequence"/>
</dbReference>
<proteinExistence type="predicted"/>
<evidence type="ECO:0000313" key="2">
    <source>
        <dbReference type="Proteomes" id="UP000324222"/>
    </source>
</evidence>
<evidence type="ECO:0000313" key="1">
    <source>
        <dbReference type="EMBL" id="MPC87279.1"/>
    </source>
</evidence>
<comment type="caution">
    <text evidence="1">The sequence shown here is derived from an EMBL/GenBank/DDBJ whole genome shotgun (WGS) entry which is preliminary data.</text>
</comment>
<name>A0A5B7IYA3_PORTR</name>
<dbReference type="EMBL" id="VSRR010074011">
    <property type="protein sequence ID" value="MPC87279.1"/>
    <property type="molecule type" value="Genomic_DNA"/>
</dbReference>
<gene>
    <name evidence="1" type="ORF">E2C01_082137</name>
</gene>
<accession>A0A5B7IYA3</accession>
<organism evidence="1 2">
    <name type="scientific">Portunus trituberculatus</name>
    <name type="common">Swimming crab</name>
    <name type="synonym">Neptunus trituberculatus</name>
    <dbReference type="NCBI Taxonomy" id="210409"/>
    <lineage>
        <taxon>Eukaryota</taxon>
        <taxon>Metazoa</taxon>
        <taxon>Ecdysozoa</taxon>
        <taxon>Arthropoda</taxon>
        <taxon>Crustacea</taxon>
        <taxon>Multicrustacea</taxon>
        <taxon>Malacostraca</taxon>
        <taxon>Eumalacostraca</taxon>
        <taxon>Eucarida</taxon>
        <taxon>Decapoda</taxon>
        <taxon>Pleocyemata</taxon>
        <taxon>Brachyura</taxon>
        <taxon>Eubrachyura</taxon>
        <taxon>Portunoidea</taxon>
        <taxon>Portunidae</taxon>
        <taxon>Portuninae</taxon>
        <taxon>Portunus</taxon>
    </lineage>
</organism>
<sequence>MSPVTRCDKIEDACSACRADTSDTLITPQGGETFLHITNQLKQNSLQLETLMILMHKRHHWVKDKYEDELCVGGACFG</sequence>